<proteinExistence type="predicted"/>
<keyword evidence="3" id="KW-1185">Reference proteome</keyword>
<comment type="caution">
    <text evidence="2">The sequence shown here is derived from an EMBL/GenBank/DDBJ whole genome shotgun (WGS) entry which is preliminary data.</text>
</comment>
<name>A0A0D2JEZ7_9BACT</name>
<dbReference type="AlphaFoldDB" id="A0A0D2JEZ7"/>
<evidence type="ECO:0000256" key="1">
    <source>
        <dbReference type="SAM" id="SignalP"/>
    </source>
</evidence>
<accession>A0A0D2JEZ7</accession>
<reference evidence="2 3" key="1">
    <citation type="journal article" date="2013" name="Proc. Natl. Acad. Sci. U.S.A.">
        <title>Candidate phylum TM6 genome recovered from a hospital sink biofilm provides genomic insights into this uncultivated phylum.</title>
        <authorList>
            <person name="McLean J.S."/>
            <person name="Lombardo M.J."/>
            <person name="Badger J.H."/>
            <person name="Edlund A."/>
            <person name="Novotny M."/>
            <person name="Yee-Greenbaum J."/>
            <person name="Vyahhi N."/>
            <person name="Hall A.P."/>
            <person name="Yang Y."/>
            <person name="Dupont C.L."/>
            <person name="Ziegler M.G."/>
            <person name="Chitsaz H."/>
            <person name="Allen A.E."/>
            <person name="Yooseph S."/>
            <person name="Tesler G."/>
            <person name="Pevzner P.A."/>
            <person name="Friedman R.M."/>
            <person name="Nealson K.H."/>
            <person name="Venter J.C."/>
            <person name="Lasken R.S."/>
        </authorList>
    </citation>
    <scope>NUCLEOTIDE SEQUENCE [LARGE SCALE GENOMIC DNA]</scope>
    <source>
        <strain evidence="2 3">TM6SC1</strain>
    </source>
</reference>
<feature type="signal peptide" evidence="1">
    <location>
        <begin position="1"/>
        <end position="21"/>
    </location>
</feature>
<protein>
    <submittedName>
        <fullName evidence="2">Uncharacterized protein</fullName>
    </submittedName>
</protein>
<organism evidence="2 3">
    <name type="scientific">candidate division TM6 bacterium JCVI TM6SC1</name>
    <dbReference type="NCBI Taxonomy" id="1306947"/>
    <lineage>
        <taxon>Bacteria</taxon>
        <taxon>Candidatus Babelota</taxon>
        <taxon>Vermiphilus</taxon>
    </lineage>
</organism>
<keyword evidence="1" id="KW-0732">Signal</keyword>
<evidence type="ECO:0000313" key="2">
    <source>
        <dbReference type="EMBL" id="KIX85616.1"/>
    </source>
</evidence>
<evidence type="ECO:0000313" key="3">
    <source>
        <dbReference type="Proteomes" id="UP000032214"/>
    </source>
</evidence>
<dbReference type="Proteomes" id="UP000032214">
    <property type="component" value="Unassembled WGS sequence"/>
</dbReference>
<sequence>MNRIVIAVYIFLLKFSLSIHSATETVCTKTMLHPKIRPSAITRLKAGISRAPSPIQVIEFPATSLTKKYAIYPDTNLTPFSIADSPDVNVYSNSVTLPCWALQPSYNPLFPLTLTFTIPDDMDVILPSFFEIHIYITLPFGFFTPDEAAFDNGSLFFTPPLFPTIGIFDNLPGRYVNLQLIYDLVDINGIFGDINTGSFENILISGDIDVTVPPNPINFQVKHIVYTFQVPVTNVGPEKVMYVTLQRIIPLFPEDIEFPNNIYVGLIVFKYSKLQI</sequence>
<feature type="chain" id="PRO_5002245310" evidence="1">
    <location>
        <begin position="22"/>
        <end position="276"/>
    </location>
</feature>
<gene>
    <name evidence="2" type="ORF">J120_01525</name>
</gene>
<dbReference type="EMBL" id="ARQD01000001">
    <property type="protein sequence ID" value="KIX85616.1"/>
    <property type="molecule type" value="Genomic_DNA"/>
</dbReference>